<dbReference type="Gene3D" id="3.30.450.40">
    <property type="match status" value="1"/>
</dbReference>
<sequence>MGTVRIPSNIDRFEVKGVLGKGAQGAVYQAYDPRLERLVAIKTVLADALGDTRAGEWLMREARIVGGLKHPNIVPLFEAGSYPEGVFLIFEYVEGASLAERLRAGPYRADEAPGIMLDVLAGVEAAHAADILHRDIKPSNVLIGGDGRARVTDFGIAMPAAAVTDANLQWGSVPYLTPEQVKGDKVDARSDVFALGVLFYELLTGKRAFTGESQEAIRRAIVQRRLDPPSRVAGSGDARLDQLVLRATAPAPEDRYADAGEFRRALAAFGEVAYEAGRGSGLDFMLRRIKRKPDFPGFSRAIQEINRLSAESSNRSVGQLANVVLQDYATTQKLLRLANSSYYGQFGGNIRTVSRAIMILGFDRVRTAALSLILFENLKDSGQDRQLIEGLVAALHSALMAKSMAERYTNLDAEQVFICALMHTVGRLLVIYYFPEEHADIRLAAERRRVPETGAAREVLGVDYAHIGKAVLKEWNFPAGMIQTLTPVPDGVVKKPGSDEDRLRMVCAFANELSQEVASGGERDGGRRLDRLAERFQPALTLKRPQINELIETSRQDLRVFVAGTGISLPAWALSKRQVAAEAPPQAAAEAFDAPTALQMTDEQRLGLLMAGVNEVTASLVDTFNLAELLQSVLETMYRGSGAEHAVLFLLDAGGTQVTARLVLGDRADALFGLKLPRAGERRDVIALGLSVDKDIVVQESAGAGRPAARYLPAELDGLLRGERFMVLPLTAGGRRLGLFYLDLPGGVTLGETVLTALKTLRNQAIMALRQGGQ</sequence>
<proteinExistence type="predicted"/>
<gene>
    <name evidence="7" type="ORF">Thpro_022758</name>
</gene>
<dbReference type="Gene3D" id="1.10.510.10">
    <property type="entry name" value="Transferase(Phosphotransferase) domain 1"/>
    <property type="match status" value="1"/>
</dbReference>
<evidence type="ECO:0000256" key="1">
    <source>
        <dbReference type="ARBA" id="ARBA00022679"/>
    </source>
</evidence>
<dbReference type="InterPro" id="IPR029016">
    <property type="entry name" value="GAF-like_dom_sf"/>
</dbReference>
<keyword evidence="4" id="KW-0067">ATP-binding</keyword>
<evidence type="ECO:0000313" key="8">
    <source>
        <dbReference type="Proteomes" id="UP000029273"/>
    </source>
</evidence>
<dbReference type="Gene3D" id="1.10.3210.10">
    <property type="entry name" value="Hypothetical protein af1432"/>
    <property type="match status" value="1"/>
</dbReference>
<dbReference type="OrthoDB" id="9770715at2"/>
<dbReference type="PROSITE" id="PS50011">
    <property type="entry name" value="PROTEIN_KINASE_DOM"/>
    <property type="match status" value="1"/>
</dbReference>
<dbReference type="AlphaFoldDB" id="A0A1A6C1S4"/>
<dbReference type="PANTHER" id="PTHR43289:SF6">
    <property type="entry name" value="SERINE_THREONINE-PROTEIN KINASE NEKL-3"/>
    <property type="match status" value="1"/>
</dbReference>
<dbReference type="SUPFAM" id="SSF109604">
    <property type="entry name" value="HD-domain/PDEase-like"/>
    <property type="match status" value="1"/>
</dbReference>
<feature type="domain" description="Protein kinase" evidence="5">
    <location>
        <begin position="13"/>
        <end position="269"/>
    </location>
</feature>
<dbReference type="PANTHER" id="PTHR43289">
    <property type="entry name" value="MITOGEN-ACTIVATED PROTEIN KINASE KINASE KINASE 20-RELATED"/>
    <property type="match status" value="1"/>
</dbReference>
<dbReference type="Pfam" id="PF00069">
    <property type="entry name" value="Pkinase"/>
    <property type="match status" value="1"/>
</dbReference>
<dbReference type="GO" id="GO:0005524">
    <property type="term" value="F:ATP binding"/>
    <property type="evidence" value="ECO:0007669"/>
    <property type="project" value="UniProtKB-KW"/>
</dbReference>
<feature type="domain" description="HDOD" evidence="6">
    <location>
        <begin position="295"/>
        <end position="491"/>
    </location>
</feature>
<keyword evidence="3" id="KW-0418">Kinase</keyword>
<dbReference type="PROSITE" id="PS00108">
    <property type="entry name" value="PROTEIN_KINASE_ST"/>
    <property type="match status" value="1"/>
</dbReference>
<name>A0A1A6C1S4_9GAMM</name>
<keyword evidence="1" id="KW-0808">Transferase</keyword>
<dbReference type="InterPro" id="IPR013976">
    <property type="entry name" value="HDOD"/>
</dbReference>
<evidence type="ECO:0000313" key="7">
    <source>
        <dbReference type="EMBL" id="OBS08508.1"/>
    </source>
</evidence>
<dbReference type="PROSITE" id="PS51833">
    <property type="entry name" value="HDOD"/>
    <property type="match status" value="1"/>
</dbReference>
<dbReference type="GO" id="GO:0004674">
    <property type="term" value="F:protein serine/threonine kinase activity"/>
    <property type="evidence" value="ECO:0007669"/>
    <property type="project" value="TreeGrafter"/>
</dbReference>
<evidence type="ECO:0000259" key="6">
    <source>
        <dbReference type="PROSITE" id="PS51833"/>
    </source>
</evidence>
<accession>A0A1A6C1S4</accession>
<dbReference type="Gene3D" id="3.30.200.20">
    <property type="entry name" value="Phosphorylase Kinase, domain 1"/>
    <property type="match status" value="1"/>
</dbReference>
<dbReference type="CDD" id="cd14014">
    <property type="entry name" value="STKc_PknB_like"/>
    <property type="match status" value="1"/>
</dbReference>
<dbReference type="InterPro" id="IPR008271">
    <property type="entry name" value="Ser/Thr_kinase_AS"/>
</dbReference>
<evidence type="ECO:0000259" key="5">
    <source>
        <dbReference type="PROSITE" id="PS50011"/>
    </source>
</evidence>
<dbReference type="Proteomes" id="UP000029273">
    <property type="component" value="Unassembled WGS sequence"/>
</dbReference>
<dbReference type="InterPro" id="IPR011009">
    <property type="entry name" value="Kinase-like_dom_sf"/>
</dbReference>
<evidence type="ECO:0000256" key="2">
    <source>
        <dbReference type="ARBA" id="ARBA00022741"/>
    </source>
</evidence>
<comment type="caution">
    <text evidence="7">The sequence shown here is derived from an EMBL/GenBank/DDBJ whole genome shotgun (WGS) entry which is preliminary data.</text>
</comment>
<organism evidence="7 8">
    <name type="scientific">Acidihalobacter prosperus</name>
    <dbReference type="NCBI Taxonomy" id="160660"/>
    <lineage>
        <taxon>Bacteria</taxon>
        <taxon>Pseudomonadati</taxon>
        <taxon>Pseudomonadota</taxon>
        <taxon>Gammaproteobacteria</taxon>
        <taxon>Chromatiales</taxon>
        <taxon>Ectothiorhodospiraceae</taxon>
        <taxon>Acidihalobacter</taxon>
    </lineage>
</organism>
<protein>
    <submittedName>
        <fullName evidence="7">Uncharacterized protein</fullName>
    </submittedName>
</protein>
<keyword evidence="2" id="KW-0547">Nucleotide-binding</keyword>
<evidence type="ECO:0000256" key="4">
    <source>
        <dbReference type="ARBA" id="ARBA00022840"/>
    </source>
</evidence>
<evidence type="ECO:0000256" key="3">
    <source>
        <dbReference type="ARBA" id="ARBA00022777"/>
    </source>
</evidence>
<reference evidence="7 8" key="1">
    <citation type="journal article" date="2014" name="Genome Announc.">
        <title>Draft Genome Sequence of the Iron-Oxidizing, Acidophilic, and Halotolerant 'Thiobacillus prosperus' Type Strain DSM 5130.</title>
        <authorList>
            <person name="Ossandon F.J."/>
            <person name="Cardenas J.P."/>
            <person name="Corbett M."/>
            <person name="Quatrini R."/>
            <person name="Holmes D.S."/>
            <person name="Watkin E."/>
        </authorList>
    </citation>
    <scope>NUCLEOTIDE SEQUENCE [LARGE SCALE GENOMIC DNA]</scope>
    <source>
        <strain evidence="7 8">DSM 5130</strain>
    </source>
</reference>
<dbReference type="InterPro" id="IPR000719">
    <property type="entry name" value="Prot_kinase_dom"/>
</dbReference>
<dbReference type="EMBL" id="JQSG02000006">
    <property type="protein sequence ID" value="OBS08508.1"/>
    <property type="molecule type" value="Genomic_DNA"/>
</dbReference>
<dbReference type="SUPFAM" id="SSF55781">
    <property type="entry name" value="GAF domain-like"/>
    <property type="match status" value="1"/>
</dbReference>
<dbReference type="SMART" id="SM00220">
    <property type="entry name" value="S_TKc"/>
    <property type="match status" value="1"/>
</dbReference>
<dbReference type="SUPFAM" id="SSF56112">
    <property type="entry name" value="Protein kinase-like (PK-like)"/>
    <property type="match status" value="1"/>
</dbReference>
<dbReference type="RefSeq" id="WP_161489992.1">
    <property type="nucleotide sequence ID" value="NZ_JQSG02000006.1"/>
</dbReference>
<keyword evidence="8" id="KW-1185">Reference proteome</keyword>
<dbReference type="Pfam" id="PF08668">
    <property type="entry name" value="HDOD"/>
    <property type="match status" value="1"/>
</dbReference>